<dbReference type="Pfam" id="PF00031">
    <property type="entry name" value="Cystatin"/>
    <property type="match status" value="1"/>
</dbReference>
<evidence type="ECO:0000256" key="2">
    <source>
        <dbReference type="ARBA" id="ARBA00023157"/>
    </source>
</evidence>
<evidence type="ECO:0000259" key="3">
    <source>
        <dbReference type="SMART" id="SM00043"/>
    </source>
</evidence>
<keyword evidence="5" id="KW-1185">Reference proteome</keyword>
<dbReference type="CTD" id="1471"/>
<comment type="similarity">
    <text evidence="1">Belongs to the cystatin family.</text>
</comment>
<dbReference type="OrthoDB" id="1908104at2759"/>
<dbReference type="InterPro" id="IPR046350">
    <property type="entry name" value="Cystatin_sf"/>
</dbReference>
<dbReference type="STRING" id="80966.ENSAPOP00000000082"/>
<keyword evidence="2" id="KW-1015">Disulfide bond</keyword>
<reference evidence="4" key="1">
    <citation type="submission" date="2025-08" db="UniProtKB">
        <authorList>
            <consortium name="Ensembl"/>
        </authorList>
    </citation>
    <scope>IDENTIFICATION</scope>
</reference>
<evidence type="ECO:0000256" key="1">
    <source>
        <dbReference type="ARBA" id="ARBA00009403"/>
    </source>
</evidence>
<dbReference type="RefSeq" id="XP_022048099.1">
    <property type="nucleotide sequence ID" value="XM_022192407.2"/>
</dbReference>
<evidence type="ECO:0000313" key="5">
    <source>
        <dbReference type="Proteomes" id="UP000257200"/>
    </source>
</evidence>
<dbReference type="AlphaFoldDB" id="A0A3Q1EB89"/>
<dbReference type="GO" id="GO:0031982">
    <property type="term" value="C:vesicle"/>
    <property type="evidence" value="ECO:0007669"/>
    <property type="project" value="TreeGrafter"/>
</dbReference>
<evidence type="ECO:0000313" key="4">
    <source>
        <dbReference type="Ensembl" id="ENSAPOP00000000082.1"/>
    </source>
</evidence>
<organism evidence="4 5">
    <name type="scientific">Acanthochromis polyacanthus</name>
    <name type="common">spiny chromis</name>
    <dbReference type="NCBI Taxonomy" id="80966"/>
    <lineage>
        <taxon>Eukaryota</taxon>
        <taxon>Metazoa</taxon>
        <taxon>Chordata</taxon>
        <taxon>Craniata</taxon>
        <taxon>Vertebrata</taxon>
        <taxon>Euteleostomi</taxon>
        <taxon>Actinopterygii</taxon>
        <taxon>Neopterygii</taxon>
        <taxon>Teleostei</taxon>
        <taxon>Neoteleostei</taxon>
        <taxon>Acanthomorphata</taxon>
        <taxon>Ovalentaria</taxon>
        <taxon>Pomacentridae</taxon>
        <taxon>Acanthochromis</taxon>
    </lineage>
</organism>
<dbReference type="PANTHER" id="PTHR46186:SF12">
    <property type="entry name" value="CYSTATIN C (AMYLOID ANGIOPATHY AND CEREBRAL HEMORRHAGE)-RELATED"/>
    <property type="match status" value="1"/>
</dbReference>
<dbReference type="Ensembl" id="ENSAPOT00000017496.1">
    <property type="protein sequence ID" value="ENSAPOP00000000082.1"/>
    <property type="gene ID" value="ENSAPOG00000001218.1"/>
</dbReference>
<name>A0A3Q1EB89_9TELE</name>
<dbReference type="InterPro" id="IPR018073">
    <property type="entry name" value="Prot_inh_cystat_CS"/>
</dbReference>
<reference evidence="4" key="2">
    <citation type="submission" date="2025-09" db="UniProtKB">
        <authorList>
            <consortium name="Ensembl"/>
        </authorList>
    </citation>
    <scope>IDENTIFICATION</scope>
</reference>
<dbReference type="SMART" id="SM00043">
    <property type="entry name" value="CY"/>
    <property type="match status" value="1"/>
</dbReference>
<dbReference type="Gene3D" id="3.10.450.10">
    <property type="match status" value="1"/>
</dbReference>
<dbReference type="InParanoid" id="A0A3Q1EB89"/>
<accession>A0A3Q1EB89</accession>
<dbReference type="PANTHER" id="PTHR46186">
    <property type="entry name" value="CYSTATIN"/>
    <property type="match status" value="1"/>
</dbReference>
<dbReference type="GO" id="GO:0005737">
    <property type="term" value="C:cytoplasm"/>
    <property type="evidence" value="ECO:0007669"/>
    <property type="project" value="TreeGrafter"/>
</dbReference>
<dbReference type="GeneID" id="110950024"/>
<dbReference type="PROSITE" id="PS00287">
    <property type="entry name" value="CYSTATIN"/>
    <property type="match status" value="1"/>
</dbReference>
<dbReference type="SUPFAM" id="SSF54403">
    <property type="entry name" value="Cystatin/monellin"/>
    <property type="match status" value="1"/>
</dbReference>
<protein>
    <submittedName>
        <fullName evidence="4">Zgc:163030</fullName>
    </submittedName>
</protein>
<proteinExistence type="inferred from homology"/>
<dbReference type="CDD" id="cd00042">
    <property type="entry name" value="CY"/>
    <property type="match status" value="1"/>
</dbReference>
<dbReference type="InterPro" id="IPR000010">
    <property type="entry name" value="Cystatin_dom"/>
</dbReference>
<sequence length="135" mass="15247">MQFWRNKMWKIVVFTVLASVFTVGLGAIVGGFRNLEVDDEGMLNALNYAVVQHNRGTNDIYLSQAAEVLSARSQVVAGMNYVITVRMARTTCKKNSVNEVCAIQTDAEKAHSYQCTFTVWTRLWMSDIKLTKQEC</sequence>
<dbReference type="GO" id="GO:0005615">
    <property type="term" value="C:extracellular space"/>
    <property type="evidence" value="ECO:0007669"/>
    <property type="project" value="TreeGrafter"/>
</dbReference>
<feature type="domain" description="Cystatin" evidence="3">
    <location>
        <begin position="27"/>
        <end position="133"/>
    </location>
</feature>
<dbReference type="GO" id="GO:0004869">
    <property type="term" value="F:cysteine-type endopeptidase inhibitor activity"/>
    <property type="evidence" value="ECO:0007669"/>
    <property type="project" value="InterPro"/>
</dbReference>
<dbReference type="GeneTree" id="ENSGT00940000154755"/>
<dbReference type="Proteomes" id="UP000257200">
    <property type="component" value="Unplaced"/>
</dbReference>
<dbReference type="FunFam" id="3.10.450.10:FF:000004">
    <property type="entry name" value="Cystatin C"/>
    <property type="match status" value="1"/>
</dbReference>
<dbReference type="FunCoup" id="A0A3Q1EB89">
    <property type="interactions" value="320"/>
</dbReference>